<dbReference type="PANTHER" id="PTHR43730:SF1">
    <property type="entry name" value="BETA-MANNOSIDASE"/>
    <property type="match status" value="1"/>
</dbReference>
<evidence type="ECO:0000259" key="6">
    <source>
        <dbReference type="Pfam" id="PF22666"/>
    </source>
</evidence>
<dbReference type="InterPro" id="IPR036156">
    <property type="entry name" value="Beta-gal/glucu_dom_sf"/>
</dbReference>
<evidence type="ECO:0000313" key="7">
    <source>
        <dbReference type="EMBL" id="KKK97123.1"/>
    </source>
</evidence>
<evidence type="ECO:0000259" key="5">
    <source>
        <dbReference type="Pfam" id="PF00703"/>
    </source>
</evidence>
<dbReference type="InterPro" id="IPR054593">
    <property type="entry name" value="Beta-mannosidase-like_N2"/>
</dbReference>
<dbReference type="Pfam" id="PF00703">
    <property type="entry name" value="Glyco_hydro_2"/>
    <property type="match status" value="1"/>
</dbReference>
<evidence type="ECO:0000256" key="1">
    <source>
        <dbReference type="ARBA" id="ARBA00000829"/>
    </source>
</evidence>
<proteinExistence type="predicted"/>
<dbReference type="GO" id="GO:0006516">
    <property type="term" value="P:glycoprotein catabolic process"/>
    <property type="evidence" value="ECO:0007669"/>
    <property type="project" value="TreeGrafter"/>
</dbReference>
<feature type="non-terminal residue" evidence="7">
    <location>
        <position position="308"/>
    </location>
</feature>
<dbReference type="InterPro" id="IPR008979">
    <property type="entry name" value="Galactose-bd-like_sf"/>
</dbReference>
<name>A0A0F8ZTI5_9ZZZZ</name>
<feature type="domain" description="Glycoside hydrolase family 2 immunoglobulin-like beta-sandwich" evidence="5">
    <location>
        <begin position="198"/>
        <end position="302"/>
    </location>
</feature>
<feature type="domain" description="Beta-mannosidase-like galactose-binding" evidence="6">
    <location>
        <begin position="32"/>
        <end position="187"/>
    </location>
</feature>
<dbReference type="InterPro" id="IPR050887">
    <property type="entry name" value="Beta-mannosidase_GH2"/>
</dbReference>
<dbReference type="Gene3D" id="2.60.40.10">
    <property type="entry name" value="Immunoglobulins"/>
    <property type="match status" value="1"/>
</dbReference>
<protein>
    <recommendedName>
        <fullName evidence="2">beta-mannosidase</fullName>
        <ecNumber evidence="2">3.2.1.25</ecNumber>
    </recommendedName>
</protein>
<dbReference type="PANTHER" id="PTHR43730">
    <property type="entry name" value="BETA-MANNOSIDASE"/>
    <property type="match status" value="1"/>
</dbReference>
<dbReference type="AlphaFoldDB" id="A0A0F8ZTI5"/>
<dbReference type="GO" id="GO:0004567">
    <property type="term" value="F:beta-mannosidase activity"/>
    <property type="evidence" value="ECO:0007669"/>
    <property type="project" value="UniProtKB-EC"/>
</dbReference>
<comment type="catalytic activity">
    <reaction evidence="1">
        <text>Hydrolysis of terminal, non-reducing beta-D-mannose residues in beta-D-mannosides.</text>
        <dbReference type="EC" id="3.2.1.25"/>
    </reaction>
</comment>
<dbReference type="EMBL" id="LAZR01046186">
    <property type="protein sequence ID" value="KKK97123.1"/>
    <property type="molecule type" value="Genomic_DNA"/>
</dbReference>
<evidence type="ECO:0000256" key="4">
    <source>
        <dbReference type="ARBA" id="ARBA00023295"/>
    </source>
</evidence>
<dbReference type="SUPFAM" id="SSF49303">
    <property type="entry name" value="beta-Galactosidase/glucuronidase domain"/>
    <property type="match status" value="1"/>
</dbReference>
<keyword evidence="4" id="KW-0326">Glycosidase</keyword>
<organism evidence="7">
    <name type="scientific">marine sediment metagenome</name>
    <dbReference type="NCBI Taxonomy" id="412755"/>
    <lineage>
        <taxon>unclassified sequences</taxon>
        <taxon>metagenomes</taxon>
        <taxon>ecological metagenomes</taxon>
    </lineage>
</organism>
<evidence type="ECO:0000256" key="3">
    <source>
        <dbReference type="ARBA" id="ARBA00022801"/>
    </source>
</evidence>
<dbReference type="InterPro" id="IPR006102">
    <property type="entry name" value="Ig-like_GH2"/>
</dbReference>
<reference evidence="7" key="1">
    <citation type="journal article" date="2015" name="Nature">
        <title>Complex archaea that bridge the gap between prokaryotes and eukaryotes.</title>
        <authorList>
            <person name="Spang A."/>
            <person name="Saw J.H."/>
            <person name="Jorgensen S.L."/>
            <person name="Zaremba-Niedzwiedzka K."/>
            <person name="Martijn J."/>
            <person name="Lind A.E."/>
            <person name="van Eijk R."/>
            <person name="Schleper C."/>
            <person name="Guy L."/>
            <person name="Ettema T.J."/>
        </authorList>
    </citation>
    <scope>NUCLEOTIDE SEQUENCE</scope>
</reference>
<dbReference type="Pfam" id="PF22666">
    <property type="entry name" value="Glyco_hydro_2_N2"/>
    <property type="match status" value="1"/>
</dbReference>
<dbReference type="InterPro" id="IPR013783">
    <property type="entry name" value="Ig-like_fold"/>
</dbReference>
<evidence type="ECO:0000256" key="2">
    <source>
        <dbReference type="ARBA" id="ARBA00012754"/>
    </source>
</evidence>
<dbReference type="SUPFAM" id="SSF49785">
    <property type="entry name" value="Galactose-binding domain-like"/>
    <property type="match status" value="1"/>
</dbReference>
<comment type="caution">
    <text evidence="7">The sequence shown here is derived from an EMBL/GenBank/DDBJ whole genome shotgun (WGS) entry which is preliminary data.</text>
</comment>
<dbReference type="GO" id="GO:0005975">
    <property type="term" value="P:carbohydrate metabolic process"/>
    <property type="evidence" value="ECO:0007669"/>
    <property type="project" value="InterPro"/>
</dbReference>
<keyword evidence="3" id="KW-0378">Hydrolase</keyword>
<gene>
    <name evidence="7" type="ORF">LCGC14_2655920</name>
</gene>
<sequence>MAERIDLNAGWQFTWAEVAGGDRDKPEPKRPSEWLDAVVPGDVHIDLMQRGLLEDPFVGDNVDHAVWVERKEWWFKREFETPAAPAGKRAYLLFHGLDTYGTVWLNGKLLGRTDNMFLRYEFDATEALNESGTNELLVRLSPPRTGIEIDPDHAPLDWTGVRLFARKAQMSFGWDIAPRLLTVGISRPVELVLSETARITDVLVTHGDATAPEVEVHIDVEVEWLGDEPAKVSLSGRVHDAQWQAEAELTPGVNLISTSVTLREPPLWWPLGYGEQTLVDVEASLAVDGRELDAHRRRIGIRTLELVQ</sequence>
<dbReference type="Gene3D" id="2.60.120.260">
    <property type="entry name" value="Galactose-binding domain-like"/>
    <property type="match status" value="1"/>
</dbReference>
<accession>A0A0F8ZTI5</accession>
<dbReference type="EC" id="3.2.1.25" evidence="2"/>